<reference evidence="2" key="2">
    <citation type="submission" date="2015-01" db="EMBL/GenBank/DDBJ databases">
        <title>Evolutionary Origins and Diversification of the Mycorrhizal Mutualists.</title>
        <authorList>
            <consortium name="DOE Joint Genome Institute"/>
            <consortium name="Mycorrhizal Genomics Consortium"/>
            <person name="Kohler A."/>
            <person name="Kuo A."/>
            <person name="Nagy L.G."/>
            <person name="Floudas D."/>
            <person name="Copeland A."/>
            <person name="Barry K.W."/>
            <person name="Cichocki N."/>
            <person name="Veneault-Fourrey C."/>
            <person name="LaButti K."/>
            <person name="Lindquist E.A."/>
            <person name="Lipzen A."/>
            <person name="Lundell T."/>
            <person name="Morin E."/>
            <person name="Murat C."/>
            <person name="Riley R."/>
            <person name="Ohm R."/>
            <person name="Sun H."/>
            <person name="Tunlid A."/>
            <person name="Henrissat B."/>
            <person name="Grigoriev I.V."/>
            <person name="Hibbett D.S."/>
            <person name="Martin F."/>
        </authorList>
    </citation>
    <scope>NUCLEOTIDE SEQUENCE [LARGE SCALE GENOMIC DNA]</scope>
    <source>
        <strain evidence="2">UH-Slu-Lm8-n1</strain>
    </source>
</reference>
<reference evidence="1 2" key="1">
    <citation type="submission" date="2014-04" db="EMBL/GenBank/DDBJ databases">
        <authorList>
            <consortium name="DOE Joint Genome Institute"/>
            <person name="Kuo A."/>
            <person name="Ruytinx J."/>
            <person name="Rineau F."/>
            <person name="Colpaert J."/>
            <person name="Kohler A."/>
            <person name="Nagy L.G."/>
            <person name="Floudas D."/>
            <person name="Copeland A."/>
            <person name="Barry K.W."/>
            <person name="Cichocki N."/>
            <person name="Veneault-Fourrey C."/>
            <person name="LaButti K."/>
            <person name="Lindquist E.A."/>
            <person name="Lipzen A."/>
            <person name="Lundell T."/>
            <person name="Morin E."/>
            <person name="Murat C."/>
            <person name="Sun H."/>
            <person name="Tunlid A."/>
            <person name="Henrissat B."/>
            <person name="Grigoriev I.V."/>
            <person name="Hibbett D.S."/>
            <person name="Martin F."/>
            <person name="Nordberg H.P."/>
            <person name="Cantor M.N."/>
            <person name="Hua S.X."/>
        </authorList>
    </citation>
    <scope>NUCLEOTIDE SEQUENCE [LARGE SCALE GENOMIC DNA]</scope>
    <source>
        <strain evidence="1 2">UH-Slu-Lm8-n1</strain>
    </source>
</reference>
<evidence type="ECO:0000313" key="2">
    <source>
        <dbReference type="Proteomes" id="UP000054485"/>
    </source>
</evidence>
<evidence type="ECO:0000313" key="1">
    <source>
        <dbReference type="EMBL" id="KIK31397.1"/>
    </source>
</evidence>
<sequence length="51" mass="5759">MAEKRRKVPQLSVSKHSTKTVQVERAHGVNAILEITPPLYASDTNIETREQ</sequence>
<dbReference type="InParanoid" id="A0A0D0AAY3"/>
<dbReference type="Proteomes" id="UP000054485">
    <property type="component" value="Unassembled WGS sequence"/>
</dbReference>
<keyword evidence="2" id="KW-1185">Reference proteome</keyword>
<name>A0A0D0AAY3_9AGAM</name>
<dbReference type="HOGENOM" id="CLU_3107994_0_0_1"/>
<gene>
    <name evidence="1" type="ORF">CY34DRAFT_19974</name>
</gene>
<protein>
    <submittedName>
        <fullName evidence="1">Uncharacterized protein</fullName>
    </submittedName>
</protein>
<dbReference type="AlphaFoldDB" id="A0A0D0AAY3"/>
<dbReference type="EMBL" id="KN837047">
    <property type="protein sequence ID" value="KIK31397.1"/>
    <property type="molecule type" value="Genomic_DNA"/>
</dbReference>
<accession>A0A0D0AAY3</accession>
<organism evidence="1 2">
    <name type="scientific">Suillus luteus UH-Slu-Lm8-n1</name>
    <dbReference type="NCBI Taxonomy" id="930992"/>
    <lineage>
        <taxon>Eukaryota</taxon>
        <taxon>Fungi</taxon>
        <taxon>Dikarya</taxon>
        <taxon>Basidiomycota</taxon>
        <taxon>Agaricomycotina</taxon>
        <taxon>Agaricomycetes</taxon>
        <taxon>Agaricomycetidae</taxon>
        <taxon>Boletales</taxon>
        <taxon>Suillineae</taxon>
        <taxon>Suillaceae</taxon>
        <taxon>Suillus</taxon>
    </lineage>
</organism>
<proteinExistence type="predicted"/>